<reference evidence="2 3" key="1">
    <citation type="submission" date="2023-06" db="EMBL/GenBank/DDBJ databases">
        <title>Rock-solubilizing bacteria, Microbacterium invictum, promotes re-establishment of vegetation in rocky wasteland by accelerating rock bio-weathering and reshaping soil bacterial community.</title>
        <authorList>
            <person name="Liu C."/>
        </authorList>
    </citation>
    <scope>NUCLEOTIDE SEQUENCE [LARGE SCALE GENOMIC DNA]</scope>
    <source>
        <strain evidence="2 3">X-18</strain>
    </source>
</reference>
<evidence type="ECO:0000256" key="1">
    <source>
        <dbReference type="ARBA" id="ARBA00005721"/>
    </source>
</evidence>
<dbReference type="RefSeq" id="WP_322410072.1">
    <property type="nucleotide sequence ID" value="NZ_CP139779.1"/>
</dbReference>
<accession>A0ABZ0V8Z6</accession>
<dbReference type="InterPro" id="IPR005531">
    <property type="entry name" value="Asp23"/>
</dbReference>
<keyword evidence="3" id="KW-1185">Reference proteome</keyword>
<organism evidence="2 3">
    <name type="scientific">Microbacterium invictum</name>
    <dbReference type="NCBI Taxonomy" id="515415"/>
    <lineage>
        <taxon>Bacteria</taxon>
        <taxon>Bacillati</taxon>
        <taxon>Actinomycetota</taxon>
        <taxon>Actinomycetes</taxon>
        <taxon>Micrococcales</taxon>
        <taxon>Microbacteriaceae</taxon>
        <taxon>Microbacterium</taxon>
    </lineage>
</organism>
<dbReference type="EMBL" id="CP139779">
    <property type="protein sequence ID" value="WQB69944.1"/>
    <property type="molecule type" value="Genomic_DNA"/>
</dbReference>
<evidence type="ECO:0000313" key="3">
    <source>
        <dbReference type="Proteomes" id="UP001324533"/>
    </source>
</evidence>
<gene>
    <name evidence="2" type="ORF">T9R20_14775</name>
</gene>
<dbReference type="Proteomes" id="UP001324533">
    <property type="component" value="Chromosome"/>
</dbReference>
<comment type="similarity">
    <text evidence="1">Belongs to the asp23 family.</text>
</comment>
<sequence>MSEDDRVVLDCGKTIEELSEYLDAGRAPYDPDIETCPECLNALDALARVGALSRDLVADDASRLPPPPDSWFDALFATIQAELKAGRSFPIHHPDPRVKITVSEGAVRTLLRATGDALDGVVVGRTQILGKAEIPGAPVEINISASVAYGEPFAAVAGTLRSLVYDALTRHTELNVAAVNVTVEDVHGGRSSKEKR</sequence>
<proteinExistence type="inferred from homology"/>
<name>A0ABZ0V8Z6_9MICO</name>
<protein>
    <submittedName>
        <fullName evidence="2">Asp23/Gls24 family envelope stress response protein</fullName>
    </submittedName>
</protein>
<dbReference type="Pfam" id="PF03780">
    <property type="entry name" value="Asp23"/>
    <property type="match status" value="1"/>
</dbReference>
<evidence type="ECO:0000313" key="2">
    <source>
        <dbReference type="EMBL" id="WQB69944.1"/>
    </source>
</evidence>